<sequence length="108" mass="12535">MFKGIQIFCLVVVFAYFFQMLFFYRPSIIEMTVLVVTFFATGVCSLVHKFFYKGAILIFIASGMYIKSVYYPFESFKEIVYVALILFALFSIGFIQSLKDYTKEKAAD</sequence>
<dbReference type="RefSeq" id="WP_048353747.1">
    <property type="nucleotide sequence ID" value="NZ_JARRTL010000047.1"/>
</dbReference>
<dbReference type="EMBL" id="LECW02000023">
    <property type="protein sequence ID" value="KRT93090.1"/>
    <property type="molecule type" value="Genomic_DNA"/>
</dbReference>
<comment type="caution">
    <text evidence="2">The sequence shown here is derived from an EMBL/GenBank/DDBJ whole genome shotgun (WGS) entry which is preliminary data.</text>
</comment>
<evidence type="ECO:0000313" key="2">
    <source>
        <dbReference type="EMBL" id="KRT93090.1"/>
    </source>
</evidence>
<evidence type="ECO:0000313" key="3">
    <source>
        <dbReference type="EMBL" id="MEC0487901.1"/>
    </source>
</evidence>
<reference evidence="2 4" key="1">
    <citation type="journal article" date="2015" name="Int. J. Syst. Evol. Microbiol.">
        <title>Bacillus glycinifermentans sp. nov., isolated from fermented soybean paste.</title>
        <authorList>
            <person name="Kim S.J."/>
            <person name="Dunlap C.A."/>
            <person name="Kwon S.W."/>
            <person name="Rooney A.P."/>
        </authorList>
    </citation>
    <scope>NUCLEOTIDE SEQUENCE [LARGE SCALE GENOMIC DNA]</scope>
    <source>
        <strain evidence="2 4">GO-13</strain>
    </source>
</reference>
<accession>A0A0T6BN62</accession>
<gene>
    <name evidence="2" type="ORF">AB447_203920</name>
    <name evidence="3" type="ORF">P8828_24450</name>
</gene>
<feature type="transmembrane region" description="Helical" evidence="1">
    <location>
        <begin position="31"/>
        <end position="48"/>
    </location>
</feature>
<proteinExistence type="predicted"/>
<keyword evidence="1" id="KW-1133">Transmembrane helix</keyword>
<keyword evidence="1" id="KW-0472">Membrane</keyword>
<protein>
    <submittedName>
        <fullName evidence="2">Uncharacterized protein</fullName>
    </submittedName>
</protein>
<name>A0A0T6BN62_9BACI</name>
<evidence type="ECO:0000313" key="4">
    <source>
        <dbReference type="Proteomes" id="UP000036168"/>
    </source>
</evidence>
<dbReference type="AlphaFoldDB" id="A0A0T6BN62"/>
<dbReference type="Proteomes" id="UP000036168">
    <property type="component" value="Unassembled WGS sequence"/>
</dbReference>
<feature type="transmembrane region" description="Helical" evidence="1">
    <location>
        <begin position="55"/>
        <end position="73"/>
    </location>
</feature>
<keyword evidence="5" id="KW-1185">Reference proteome</keyword>
<reference evidence="3 5" key="3">
    <citation type="submission" date="2023-03" db="EMBL/GenBank/DDBJ databases">
        <title>Agriculturally important microbes genome sequencing.</title>
        <authorList>
            <person name="Dunlap C."/>
        </authorList>
    </citation>
    <scope>NUCLEOTIDE SEQUENCE [LARGE SCALE GENOMIC DNA]</scope>
    <source>
        <strain evidence="3 5">CBP-3203</strain>
    </source>
</reference>
<feature type="transmembrane region" description="Helical" evidence="1">
    <location>
        <begin position="7"/>
        <end position="25"/>
    </location>
</feature>
<dbReference type="EMBL" id="JARRTL010000047">
    <property type="protein sequence ID" value="MEC0487901.1"/>
    <property type="molecule type" value="Genomic_DNA"/>
</dbReference>
<evidence type="ECO:0000313" key="5">
    <source>
        <dbReference type="Proteomes" id="UP001341297"/>
    </source>
</evidence>
<evidence type="ECO:0000256" key="1">
    <source>
        <dbReference type="SAM" id="Phobius"/>
    </source>
</evidence>
<reference evidence="2" key="2">
    <citation type="submission" date="2015-10" db="EMBL/GenBank/DDBJ databases">
        <authorList>
            <person name="Gilbert D.G."/>
        </authorList>
    </citation>
    <scope>NUCLEOTIDE SEQUENCE</scope>
    <source>
        <strain evidence="2">GO-13</strain>
    </source>
</reference>
<organism evidence="2 4">
    <name type="scientific">Bacillus glycinifermentans</name>
    <dbReference type="NCBI Taxonomy" id="1664069"/>
    <lineage>
        <taxon>Bacteria</taxon>
        <taxon>Bacillati</taxon>
        <taxon>Bacillota</taxon>
        <taxon>Bacilli</taxon>
        <taxon>Bacillales</taxon>
        <taxon>Bacillaceae</taxon>
        <taxon>Bacillus</taxon>
    </lineage>
</organism>
<dbReference type="Proteomes" id="UP001341297">
    <property type="component" value="Unassembled WGS sequence"/>
</dbReference>
<feature type="transmembrane region" description="Helical" evidence="1">
    <location>
        <begin position="79"/>
        <end position="98"/>
    </location>
</feature>
<keyword evidence="1" id="KW-0812">Transmembrane</keyword>